<accession>A0A9P6IU38</accession>
<dbReference type="SUPFAM" id="SSF52047">
    <property type="entry name" value="RNI-like"/>
    <property type="match status" value="1"/>
</dbReference>
<dbReference type="OrthoDB" id="2446072at2759"/>
<keyword evidence="2" id="KW-1185">Reference proteome</keyword>
<reference evidence="1" key="1">
    <citation type="journal article" date="2020" name="Fungal Divers.">
        <title>Resolving the Mortierellaceae phylogeny through synthesis of multi-gene phylogenetics and phylogenomics.</title>
        <authorList>
            <person name="Vandepol N."/>
            <person name="Liber J."/>
            <person name="Desiro A."/>
            <person name="Na H."/>
            <person name="Kennedy M."/>
            <person name="Barry K."/>
            <person name="Grigoriev I.V."/>
            <person name="Miller A.N."/>
            <person name="O'Donnell K."/>
            <person name="Stajich J.E."/>
            <person name="Bonito G."/>
        </authorList>
    </citation>
    <scope>NUCLEOTIDE SEQUENCE</scope>
    <source>
        <strain evidence="1">MES-2147</strain>
    </source>
</reference>
<name>A0A9P6IU38_9FUNG</name>
<dbReference type="AlphaFoldDB" id="A0A9P6IU38"/>
<gene>
    <name evidence="1" type="ORF">BGZ65_008818</name>
</gene>
<proteinExistence type="predicted"/>
<dbReference type="EMBL" id="JAAAHW010007571">
    <property type="protein sequence ID" value="KAF9947426.1"/>
    <property type="molecule type" value="Genomic_DNA"/>
</dbReference>
<protein>
    <submittedName>
        <fullName evidence="1">Uncharacterized protein</fullName>
    </submittedName>
</protein>
<dbReference type="Proteomes" id="UP000749646">
    <property type="component" value="Unassembled WGS sequence"/>
</dbReference>
<organism evidence="1 2">
    <name type="scientific">Modicella reniformis</name>
    <dbReference type="NCBI Taxonomy" id="1440133"/>
    <lineage>
        <taxon>Eukaryota</taxon>
        <taxon>Fungi</taxon>
        <taxon>Fungi incertae sedis</taxon>
        <taxon>Mucoromycota</taxon>
        <taxon>Mortierellomycotina</taxon>
        <taxon>Mortierellomycetes</taxon>
        <taxon>Mortierellales</taxon>
        <taxon>Mortierellaceae</taxon>
        <taxon>Modicella</taxon>
    </lineage>
</organism>
<sequence length="339" mass="37887">MSYKDGISVAAEFQGGSISPILSTNVTMERERLPQDPTYFSQVFQDYGWSISILKADYWFTDDLAEKLNQTTEEKGSKITFLSLNPSSLTSKGVECMIKVIDRSQGLQRLLFTFKNVHKKQVQENLKQLISRYCKRVNGLKLQGYSAHVWISQIKALCPTRLDLPELESFAMTSDGNGQLSPECVQWIAAIVTPSSQGVVVMPMSSDSTQLSTTTTTTMTATTTMMTAMTTAMTTTEMMSTSTSEESSTCPLSDIQLTDIPLQSEEWQVVIKALNNSTTLKELYLGSPNFSMDNFKLLVDCIPANSNPVFRLCINIRSPYLERSDEWKSEVARLCDKLD</sequence>
<evidence type="ECO:0000313" key="2">
    <source>
        <dbReference type="Proteomes" id="UP000749646"/>
    </source>
</evidence>
<comment type="caution">
    <text evidence="1">The sequence shown here is derived from an EMBL/GenBank/DDBJ whole genome shotgun (WGS) entry which is preliminary data.</text>
</comment>
<evidence type="ECO:0000313" key="1">
    <source>
        <dbReference type="EMBL" id="KAF9947426.1"/>
    </source>
</evidence>